<evidence type="ECO:0000256" key="1">
    <source>
        <dbReference type="ARBA" id="ARBA00022729"/>
    </source>
</evidence>
<feature type="compositionally biased region" description="Pro residues" evidence="3">
    <location>
        <begin position="18"/>
        <end position="28"/>
    </location>
</feature>
<dbReference type="Proteomes" id="UP000198386">
    <property type="component" value="Unassembled WGS sequence"/>
</dbReference>
<proteinExistence type="predicted"/>
<evidence type="ECO:0000313" key="4">
    <source>
        <dbReference type="EMBL" id="SNS45148.1"/>
    </source>
</evidence>
<accession>A0A239ELL2</accession>
<feature type="region of interest" description="Disordered" evidence="3">
    <location>
        <begin position="1"/>
        <end position="29"/>
    </location>
</feature>
<keyword evidence="2" id="KW-0378">Hydrolase</keyword>
<keyword evidence="5" id="KW-1185">Reference proteome</keyword>
<gene>
    <name evidence="4" type="ORF">SAMN04488107_2615</name>
</gene>
<sequence>MAAAPRPAAEGRLEARPGPSPAGPPLPPGTTVLDLDGRVQALVAVPLGDRGPRPLLVFCHGAGGDAGQSLAAVGEVATARGVAVLATSSVASTWDLITGGLGRDVAVLDAALQQVAAGLAVSRVALGGFSDGASYALSLGLANGDLFEALLAFSPGFAAPPGRAGRPRVWIAHGTHDRVLPVDRCGRRVSRQLAAAGYDVVYDEFDGGHVVTPALVTTALATWLA</sequence>
<dbReference type="RefSeq" id="WP_089404431.1">
    <property type="nucleotide sequence ID" value="NZ_FZOH01000004.1"/>
</dbReference>
<dbReference type="InterPro" id="IPR050955">
    <property type="entry name" value="Plant_Biomass_Hydrol_Est"/>
</dbReference>
<dbReference type="InterPro" id="IPR029058">
    <property type="entry name" value="AB_hydrolase_fold"/>
</dbReference>
<protein>
    <submittedName>
        <fullName evidence="4">Phospholipase/carboxylesterase</fullName>
    </submittedName>
</protein>
<dbReference type="Gene3D" id="3.40.50.1820">
    <property type="entry name" value="alpha/beta hydrolase"/>
    <property type="match status" value="1"/>
</dbReference>
<evidence type="ECO:0000256" key="2">
    <source>
        <dbReference type="ARBA" id="ARBA00022801"/>
    </source>
</evidence>
<dbReference type="PANTHER" id="PTHR43037:SF5">
    <property type="entry name" value="FERULOYL ESTERASE"/>
    <property type="match status" value="1"/>
</dbReference>
<keyword evidence="1" id="KW-0732">Signal</keyword>
<dbReference type="EMBL" id="FZOH01000004">
    <property type="protein sequence ID" value="SNS45148.1"/>
    <property type="molecule type" value="Genomic_DNA"/>
</dbReference>
<dbReference type="SUPFAM" id="SSF53474">
    <property type="entry name" value="alpha/beta-Hydrolases"/>
    <property type="match status" value="1"/>
</dbReference>
<evidence type="ECO:0000256" key="3">
    <source>
        <dbReference type="SAM" id="MobiDB-lite"/>
    </source>
</evidence>
<evidence type="ECO:0000313" key="5">
    <source>
        <dbReference type="Proteomes" id="UP000198386"/>
    </source>
</evidence>
<organism evidence="4 5">
    <name type="scientific">Geodermatophilus saharensis</name>
    <dbReference type="NCBI Taxonomy" id="1137994"/>
    <lineage>
        <taxon>Bacteria</taxon>
        <taxon>Bacillati</taxon>
        <taxon>Actinomycetota</taxon>
        <taxon>Actinomycetes</taxon>
        <taxon>Geodermatophilales</taxon>
        <taxon>Geodermatophilaceae</taxon>
        <taxon>Geodermatophilus</taxon>
    </lineage>
</organism>
<dbReference type="GO" id="GO:0016787">
    <property type="term" value="F:hydrolase activity"/>
    <property type="evidence" value="ECO:0007669"/>
    <property type="project" value="UniProtKB-KW"/>
</dbReference>
<reference evidence="5" key="1">
    <citation type="submission" date="2017-06" db="EMBL/GenBank/DDBJ databases">
        <authorList>
            <person name="Varghese N."/>
            <person name="Submissions S."/>
        </authorList>
    </citation>
    <scope>NUCLEOTIDE SEQUENCE [LARGE SCALE GENOMIC DNA]</scope>
    <source>
        <strain evidence="5">DSM 45423</strain>
    </source>
</reference>
<dbReference type="OrthoDB" id="9765647at2"/>
<name>A0A239ELL2_9ACTN</name>
<dbReference type="AlphaFoldDB" id="A0A239ELL2"/>
<dbReference type="PANTHER" id="PTHR43037">
    <property type="entry name" value="UNNAMED PRODUCT-RELATED"/>
    <property type="match status" value="1"/>
</dbReference>